<keyword evidence="1" id="KW-0812">Transmembrane</keyword>
<keyword evidence="2" id="KW-0732">Signal</keyword>
<dbReference type="RefSeq" id="XP_014245607.1">
    <property type="nucleotide sequence ID" value="XM_014390121.1"/>
</dbReference>
<dbReference type="InterPro" id="IPR012464">
    <property type="entry name" value="DUF1676"/>
</dbReference>
<dbReference type="AlphaFoldDB" id="A0A8I6RKI1"/>
<organism evidence="3 4">
    <name type="scientific">Cimex lectularius</name>
    <name type="common">Bed bug</name>
    <name type="synonym">Acanthia lectularia</name>
    <dbReference type="NCBI Taxonomy" id="79782"/>
    <lineage>
        <taxon>Eukaryota</taxon>
        <taxon>Metazoa</taxon>
        <taxon>Ecdysozoa</taxon>
        <taxon>Arthropoda</taxon>
        <taxon>Hexapoda</taxon>
        <taxon>Insecta</taxon>
        <taxon>Pterygota</taxon>
        <taxon>Neoptera</taxon>
        <taxon>Paraneoptera</taxon>
        <taxon>Hemiptera</taxon>
        <taxon>Heteroptera</taxon>
        <taxon>Panheteroptera</taxon>
        <taxon>Cimicomorpha</taxon>
        <taxon>Cimicidae</taxon>
        <taxon>Cimex</taxon>
    </lineage>
</organism>
<dbReference type="PANTHER" id="PTHR21879">
    <property type="entry name" value="FI03362P-RELATED-RELATED"/>
    <property type="match status" value="1"/>
</dbReference>
<feature type="transmembrane region" description="Helical" evidence="1">
    <location>
        <begin position="126"/>
        <end position="157"/>
    </location>
</feature>
<feature type="chain" id="PRO_5035202511" evidence="2">
    <location>
        <begin position="19"/>
        <end position="225"/>
    </location>
</feature>
<evidence type="ECO:0000313" key="3">
    <source>
        <dbReference type="EnsemblMetazoa" id="XP_014245607.1"/>
    </source>
</evidence>
<keyword evidence="1" id="KW-0472">Membrane</keyword>
<evidence type="ECO:0000313" key="4">
    <source>
        <dbReference type="Proteomes" id="UP000494040"/>
    </source>
</evidence>
<keyword evidence="4" id="KW-1185">Reference proteome</keyword>
<dbReference type="EnsemblMetazoa" id="XM_014390121.1">
    <property type="protein sequence ID" value="XP_014245607.1"/>
    <property type="gene ID" value="LOC106664418"/>
</dbReference>
<dbReference type="GO" id="GO:0016020">
    <property type="term" value="C:membrane"/>
    <property type="evidence" value="ECO:0007669"/>
    <property type="project" value="TreeGrafter"/>
</dbReference>
<proteinExistence type="predicted"/>
<protein>
    <submittedName>
        <fullName evidence="3">Uncharacterized protein</fullName>
    </submittedName>
</protein>
<name>A0A8I6RKI1_CIMLE</name>
<evidence type="ECO:0000256" key="1">
    <source>
        <dbReference type="SAM" id="Phobius"/>
    </source>
</evidence>
<keyword evidence="1" id="KW-1133">Transmembrane helix</keyword>
<sequence length="225" mass="25549">MWLLLVLATFASATPALGDSFISDVGKALKRISSSKNPYSLVPGIRFDPRPKGRSRQRRHFTILDSAEEVFTNHDLVWEVAPGLEIRIYEADDGRFLINAGPSKKNDGASRTFGVMRRMKMALLPIMFKLGVITTLLMMLTVFALKGLTIGVILLIFTTAGFLSKFKVAHQDPWGFQKDVHLHVHGGQHSPHYEHPWDRDGYMNYNYNRPIPEQSHRSPWDPYIS</sequence>
<evidence type="ECO:0000256" key="2">
    <source>
        <dbReference type="SAM" id="SignalP"/>
    </source>
</evidence>
<reference evidence="3" key="1">
    <citation type="submission" date="2022-01" db="UniProtKB">
        <authorList>
            <consortium name="EnsemblMetazoa"/>
        </authorList>
    </citation>
    <scope>IDENTIFICATION</scope>
</reference>
<dbReference type="GeneID" id="106664418"/>
<dbReference type="OrthoDB" id="6611212at2759"/>
<dbReference type="Proteomes" id="UP000494040">
    <property type="component" value="Unassembled WGS sequence"/>
</dbReference>
<accession>A0A8I6RKI1</accession>
<dbReference type="Pfam" id="PF07898">
    <property type="entry name" value="DUF1676"/>
    <property type="match status" value="1"/>
</dbReference>
<feature type="signal peptide" evidence="2">
    <location>
        <begin position="1"/>
        <end position="18"/>
    </location>
</feature>
<dbReference type="KEGG" id="clec:106664418"/>